<feature type="transmembrane region" description="Helical" evidence="1">
    <location>
        <begin position="64"/>
        <end position="85"/>
    </location>
</feature>
<sequence>MKTIYKLAIAELQTLFYSPVAWLILIIYTFQASMMFTESISGMVQSVSLGYPLRSVTGRAFGYMLWQMTEYLYLYIPLLTMGLMSRELGSGSIKLLYSSPVTNAQIILGKFLSMMIYALVLIGVLFLFFLYGVFTIKDMEIGTLLTQFLGIYLLICAYAAIGLFMSSITSYQVVAAMGTLAILAVLNMVGNLWQDIDFVRDITYWLSMRGRVGTFLRGMICSEDFLYFVIVIAMFLMLCILRLQARRQKISFCVRWGKYVGVVCIAMLLGYFSSRPVLMGYYDATSTKSNTLTPNSQDIVKRLNGGLTITTYVNLLDEDYRFGLPRMMNMNRGHFEDYVRFKPEIKIKYVYYYDKAENKHLDERYPNLSDKERAKKLCEIWDLDSNMFLPPEKIREMVDLQPEGNRFVRLIERESGEKTFLRVYDDMRKFPGESEITAALKRLVMDLPTVGFLTGHGERDINKEGDRDYKRFAQDKKFRYALINQGFDAKEVTLDQDIPDDVRILVIAEMKQALTPEEKARLDAYVARGGDLLIISEPKRREFMNPIVEPFGVQILPGVLVKKSENFQPDLIMVTPTQAACELCYHFDGIRRWEGCVTMPSSSALAYTEDKGYTVTPLFMSDTVGSWNELQTTDFVDDIPTIDEKTGETEQAYPTALALSRKIGDKEQRIIILGDADCISNGEVSMSRKDVRAMNYSVIIGSFYWLSHEEVPIDIRRPSTTDTELYVSEAGAIATKIGFMGVLTAFLIFMALFIWIRRRGR</sequence>
<dbReference type="EMBL" id="JPIT01000007">
    <property type="protein sequence ID" value="KIO47199.1"/>
    <property type="molecule type" value="Genomic_DNA"/>
</dbReference>
<feature type="transmembrane region" description="Helical" evidence="1">
    <location>
        <begin position="225"/>
        <end position="244"/>
    </location>
</feature>
<dbReference type="EMBL" id="JPIU01000040">
    <property type="protein sequence ID" value="KIO44143.1"/>
    <property type="molecule type" value="Genomic_DNA"/>
</dbReference>
<feature type="transmembrane region" description="Helical" evidence="1">
    <location>
        <begin position="256"/>
        <end position="273"/>
    </location>
</feature>
<feature type="transmembrane region" description="Helical" evidence="1">
    <location>
        <begin position="737"/>
        <end position="756"/>
    </location>
</feature>
<evidence type="ECO:0000313" key="4">
    <source>
        <dbReference type="EMBL" id="KIO47199.1"/>
    </source>
</evidence>
<proteinExistence type="predicted"/>
<dbReference type="AlphaFoldDB" id="A0A0C3MCI2"/>
<evidence type="ECO:0000313" key="3">
    <source>
        <dbReference type="EMBL" id="KIO44143.1"/>
    </source>
</evidence>
<evidence type="ECO:0000313" key="5">
    <source>
        <dbReference type="Proteomes" id="UP000031937"/>
    </source>
</evidence>
<name>A0A0C3MCI2_9PORP</name>
<keyword evidence="6" id="KW-1185">Reference proteome</keyword>
<evidence type="ECO:0000259" key="2">
    <source>
        <dbReference type="Pfam" id="PF09822"/>
    </source>
</evidence>
<keyword evidence="1" id="KW-1133">Transmembrane helix</keyword>
<dbReference type="Proteomes" id="UP000031980">
    <property type="component" value="Unassembled WGS sequence"/>
</dbReference>
<accession>A0A0C3MCI2</accession>
<gene>
    <name evidence="3" type="ORF">BA92_12265</name>
    <name evidence="4" type="ORF">IE90_00975</name>
</gene>
<dbReference type="GO" id="GO:0005886">
    <property type="term" value="C:plasma membrane"/>
    <property type="evidence" value="ECO:0007669"/>
    <property type="project" value="UniProtKB-SubCell"/>
</dbReference>
<feature type="transmembrane region" description="Helical" evidence="1">
    <location>
        <begin position="173"/>
        <end position="193"/>
    </location>
</feature>
<dbReference type="OrthoDB" id="1020756at2"/>
<reference evidence="3 6" key="1">
    <citation type="submission" date="2014-07" db="EMBL/GenBank/DDBJ databases">
        <title>Porphyromonadaceae bacterium OUH 308042 = ATCC BAA-2681 = DSM 28342 draft genome.</title>
        <authorList>
            <person name="Sydenham T.V."/>
            <person name="Hasman H."/>
            <person name="Justensen U.S."/>
        </authorList>
    </citation>
    <scope>NUCLEOTIDE SEQUENCE [LARGE SCALE GENOMIC DNA]</scope>
    <source>
        <strain evidence="3 6">OUH 308042</strain>
    </source>
</reference>
<dbReference type="Pfam" id="PF12679">
    <property type="entry name" value="ABC2_membrane_2"/>
    <property type="match status" value="1"/>
</dbReference>
<keyword evidence="1" id="KW-0812">Transmembrane</keyword>
<feature type="transmembrane region" description="Helical" evidence="1">
    <location>
        <begin position="144"/>
        <end position="166"/>
    </location>
</feature>
<dbReference type="Pfam" id="PF09822">
    <property type="entry name" value="ABC_transp_aux"/>
    <property type="match status" value="1"/>
</dbReference>
<keyword evidence="1" id="KW-0472">Membrane</keyword>
<feature type="transmembrane region" description="Helical" evidence="1">
    <location>
        <begin position="106"/>
        <end position="132"/>
    </location>
</feature>
<dbReference type="InterPro" id="IPR019196">
    <property type="entry name" value="ABC_transp_unknown"/>
</dbReference>
<evidence type="ECO:0000313" key="6">
    <source>
        <dbReference type="Proteomes" id="UP000031980"/>
    </source>
</evidence>
<dbReference type="Proteomes" id="UP000031937">
    <property type="component" value="Unassembled WGS sequence"/>
</dbReference>
<dbReference type="GO" id="GO:0140359">
    <property type="term" value="F:ABC-type transporter activity"/>
    <property type="evidence" value="ECO:0007669"/>
    <property type="project" value="InterPro"/>
</dbReference>
<organism evidence="3 6">
    <name type="scientific">Sanguibacteroides justesenii</name>
    <dbReference type="NCBI Taxonomy" id="1547597"/>
    <lineage>
        <taxon>Bacteria</taxon>
        <taxon>Pseudomonadati</taxon>
        <taxon>Bacteroidota</taxon>
        <taxon>Bacteroidia</taxon>
        <taxon>Bacteroidales</taxon>
        <taxon>Porphyromonadaceae</taxon>
        <taxon>Sanguibacteroides</taxon>
    </lineage>
</organism>
<dbReference type="RefSeq" id="WP_041502033.1">
    <property type="nucleotide sequence ID" value="NZ_JPIT01000007.1"/>
</dbReference>
<protein>
    <submittedName>
        <fullName evidence="3">ABC transporter</fullName>
    </submittedName>
</protein>
<evidence type="ECO:0000256" key="1">
    <source>
        <dbReference type="SAM" id="Phobius"/>
    </source>
</evidence>
<reference evidence="4 5" key="2">
    <citation type="submission" date="2014-07" db="EMBL/GenBank/DDBJ databases">
        <title>Porphyromonadaceae bacterium OUH 334697 = ATCC BAA-2682 = DSM 28341 draft genome.</title>
        <authorList>
            <person name="Sydenham T.V."/>
            <person name="Hasman H."/>
            <person name="Justesen U.S."/>
        </authorList>
    </citation>
    <scope>NUCLEOTIDE SEQUENCE [LARGE SCALE GENOMIC DNA]</scope>
    <source>
        <strain evidence="4 5">OUH 334697</strain>
    </source>
</reference>
<feature type="domain" description="ABC-type uncharacterised transport system" evidence="2">
    <location>
        <begin position="448"/>
        <end position="570"/>
    </location>
</feature>
<comment type="caution">
    <text evidence="3">The sequence shown here is derived from an EMBL/GenBank/DDBJ whole genome shotgun (WGS) entry which is preliminary data.</text>
</comment>